<evidence type="ECO:0000256" key="2">
    <source>
        <dbReference type="ARBA" id="ARBA00023015"/>
    </source>
</evidence>
<keyword evidence="3 5" id="KW-0238">DNA-binding</keyword>
<evidence type="ECO:0000259" key="6">
    <source>
        <dbReference type="PROSITE" id="PS50977"/>
    </source>
</evidence>
<feature type="domain" description="HTH tetR-type" evidence="6">
    <location>
        <begin position="17"/>
        <end position="77"/>
    </location>
</feature>
<evidence type="ECO:0000256" key="3">
    <source>
        <dbReference type="ARBA" id="ARBA00023125"/>
    </source>
</evidence>
<gene>
    <name evidence="7" type="ORF">ACFOZ4_35460</name>
</gene>
<organism evidence="7 8">
    <name type="scientific">Hamadaea flava</name>
    <dbReference type="NCBI Taxonomy" id="1742688"/>
    <lineage>
        <taxon>Bacteria</taxon>
        <taxon>Bacillati</taxon>
        <taxon>Actinomycetota</taxon>
        <taxon>Actinomycetes</taxon>
        <taxon>Micromonosporales</taxon>
        <taxon>Micromonosporaceae</taxon>
        <taxon>Hamadaea</taxon>
    </lineage>
</organism>
<dbReference type="PRINTS" id="PR00400">
    <property type="entry name" value="TETREPRESSOR"/>
</dbReference>
<dbReference type="Pfam" id="PF02909">
    <property type="entry name" value="TetR_C_1"/>
    <property type="match status" value="1"/>
</dbReference>
<dbReference type="SUPFAM" id="SSF46689">
    <property type="entry name" value="Homeodomain-like"/>
    <property type="match status" value="1"/>
</dbReference>
<dbReference type="InterPro" id="IPR003012">
    <property type="entry name" value="Tet_transcr_reg_TetR"/>
</dbReference>
<dbReference type="InterPro" id="IPR009057">
    <property type="entry name" value="Homeodomain-like_sf"/>
</dbReference>
<evidence type="ECO:0000256" key="5">
    <source>
        <dbReference type="PROSITE-ProRule" id="PRU00335"/>
    </source>
</evidence>
<dbReference type="RefSeq" id="WP_253762516.1">
    <property type="nucleotide sequence ID" value="NZ_JAMZDZ010000001.1"/>
</dbReference>
<feature type="DNA-binding region" description="H-T-H motif" evidence="5">
    <location>
        <begin position="40"/>
        <end position="59"/>
    </location>
</feature>
<dbReference type="PANTHER" id="PTHR30055:SF151">
    <property type="entry name" value="TRANSCRIPTIONAL REGULATORY PROTEIN"/>
    <property type="match status" value="1"/>
</dbReference>
<dbReference type="PANTHER" id="PTHR30055">
    <property type="entry name" value="HTH-TYPE TRANSCRIPTIONAL REGULATOR RUTR"/>
    <property type="match status" value="1"/>
</dbReference>
<dbReference type="Gene3D" id="1.10.10.60">
    <property type="entry name" value="Homeodomain-like"/>
    <property type="match status" value="1"/>
</dbReference>
<keyword evidence="8" id="KW-1185">Reference proteome</keyword>
<keyword evidence="2" id="KW-0805">Transcription regulation</keyword>
<accession>A0ABV8LXX0</accession>
<evidence type="ECO:0000256" key="4">
    <source>
        <dbReference type="ARBA" id="ARBA00023163"/>
    </source>
</evidence>
<dbReference type="InterPro" id="IPR004111">
    <property type="entry name" value="Repressor_TetR_C"/>
</dbReference>
<proteinExistence type="predicted"/>
<reference evidence="8" key="1">
    <citation type="journal article" date="2019" name="Int. J. Syst. Evol. Microbiol.">
        <title>The Global Catalogue of Microorganisms (GCM) 10K type strain sequencing project: providing services to taxonomists for standard genome sequencing and annotation.</title>
        <authorList>
            <consortium name="The Broad Institute Genomics Platform"/>
            <consortium name="The Broad Institute Genome Sequencing Center for Infectious Disease"/>
            <person name="Wu L."/>
            <person name="Ma J."/>
        </authorList>
    </citation>
    <scope>NUCLEOTIDE SEQUENCE [LARGE SCALE GENOMIC DNA]</scope>
    <source>
        <strain evidence="8">CGMCC 4.7289</strain>
    </source>
</reference>
<evidence type="ECO:0000313" key="7">
    <source>
        <dbReference type="EMBL" id="MFC4135932.1"/>
    </source>
</evidence>
<dbReference type="Gene3D" id="1.10.357.10">
    <property type="entry name" value="Tetracycline Repressor, domain 2"/>
    <property type="match status" value="1"/>
</dbReference>
<dbReference type="PROSITE" id="PS50977">
    <property type="entry name" value="HTH_TETR_2"/>
    <property type="match status" value="1"/>
</dbReference>
<dbReference type="InterPro" id="IPR036271">
    <property type="entry name" value="Tet_transcr_reg_TetR-rel_C_sf"/>
</dbReference>
<dbReference type="EMBL" id="JBHSAY010000028">
    <property type="protein sequence ID" value="MFC4135932.1"/>
    <property type="molecule type" value="Genomic_DNA"/>
</dbReference>
<comment type="caution">
    <text evidence="7">The sequence shown here is derived from an EMBL/GenBank/DDBJ whole genome shotgun (WGS) entry which is preliminary data.</text>
</comment>
<protein>
    <submittedName>
        <fullName evidence="7">TetR/AcrR family transcriptional regulator</fullName>
    </submittedName>
</protein>
<dbReference type="SUPFAM" id="SSF48498">
    <property type="entry name" value="Tetracyclin repressor-like, C-terminal domain"/>
    <property type="match status" value="1"/>
</dbReference>
<sequence length="221" mass="23737">MALVWERPVAERRRSVPLDRDRIVATAVALADRDGLDSVTLRRVAADLDVLPMRLYTYLATKDDLLDLLADWAYGLVELPGPRTAWRPALRKVARELRSISTGHPWVITLFGTRSPYGPNGLRLVERVWSTLYDRAPDPASAAAACTAFIGYVTGALAQEAGAPDSPDVQRYLATAVGGGAYPTLARAFAELGPADTFMGGLDVVLDGIAARLSAPAAPPR</sequence>
<evidence type="ECO:0000313" key="8">
    <source>
        <dbReference type="Proteomes" id="UP001595816"/>
    </source>
</evidence>
<evidence type="ECO:0000256" key="1">
    <source>
        <dbReference type="ARBA" id="ARBA00022491"/>
    </source>
</evidence>
<dbReference type="Proteomes" id="UP001595816">
    <property type="component" value="Unassembled WGS sequence"/>
</dbReference>
<dbReference type="InterPro" id="IPR050109">
    <property type="entry name" value="HTH-type_TetR-like_transc_reg"/>
</dbReference>
<dbReference type="InterPro" id="IPR001647">
    <property type="entry name" value="HTH_TetR"/>
</dbReference>
<name>A0ABV8LXX0_9ACTN</name>
<keyword evidence="4" id="KW-0804">Transcription</keyword>
<keyword evidence="1" id="KW-0678">Repressor</keyword>